<dbReference type="PANTHER" id="PTHR13931">
    <property type="entry name" value="UBIQUITINATION FACTOR E4"/>
    <property type="match status" value="1"/>
</dbReference>
<dbReference type="SUPFAM" id="SSF54495">
    <property type="entry name" value="UBC-like"/>
    <property type="match status" value="1"/>
</dbReference>
<dbReference type="InterPro" id="IPR000608">
    <property type="entry name" value="UBC"/>
</dbReference>
<feature type="compositionally biased region" description="Low complexity" evidence="6">
    <location>
        <begin position="71"/>
        <end position="80"/>
    </location>
</feature>
<dbReference type="GO" id="GO:0000151">
    <property type="term" value="C:ubiquitin ligase complex"/>
    <property type="evidence" value="ECO:0007669"/>
    <property type="project" value="InterPro"/>
</dbReference>
<comment type="subcellular location">
    <subcellularLocation>
        <location evidence="1">Nucleus</location>
    </subcellularLocation>
</comment>
<feature type="region of interest" description="Disordered" evidence="6">
    <location>
        <begin position="1"/>
        <end position="80"/>
    </location>
</feature>
<evidence type="ECO:0000256" key="4">
    <source>
        <dbReference type="ARBA" id="ARBA00022786"/>
    </source>
</evidence>
<feature type="domain" description="UBC core" evidence="7">
    <location>
        <begin position="1128"/>
        <end position="1297"/>
    </location>
</feature>
<feature type="compositionally biased region" description="Low complexity" evidence="6">
    <location>
        <begin position="29"/>
        <end position="40"/>
    </location>
</feature>
<gene>
    <name evidence="8" type="ORF">MCOM1403_LOCUS2994</name>
</gene>
<dbReference type="SMART" id="SM00212">
    <property type="entry name" value="UBCc"/>
    <property type="match status" value="1"/>
</dbReference>
<keyword evidence="3" id="KW-0808">Transferase</keyword>
<keyword evidence="4" id="KW-0833">Ubl conjugation pathway</keyword>
<dbReference type="GO" id="GO:0000209">
    <property type="term" value="P:protein polyubiquitination"/>
    <property type="evidence" value="ECO:0007669"/>
    <property type="project" value="TreeGrafter"/>
</dbReference>
<evidence type="ECO:0000313" key="8">
    <source>
        <dbReference type="EMBL" id="CAD8515569.1"/>
    </source>
</evidence>
<dbReference type="Pfam" id="PF10408">
    <property type="entry name" value="Ufd2P_core"/>
    <property type="match status" value="1"/>
</dbReference>
<evidence type="ECO:0000259" key="7">
    <source>
        <dbReference type="PROSITE" id="PS50127"/>
    </source>
</evidence>
<evidence type="ECO:0000256" key="3">
    <source>
        <dbReference type="ARBA" id="ARBA00022679"/>
    </source>
</evidence>
<evidence type="ECO:0000256" key="5">
    <source>
        <dbReference type="ARBA" id="ARBA00023242"/>
    </source>
</evidence>
<accession>A0A7S0NIA0</accession>
<dbReference type="PANTHER" id="PTHR13931:SF2">
    <property type="entry name" value="UBIQUITIN CONJUGATION FACTOR E4 B"/>
    <property type="match status" value="1"/>
</dbReference>
<dbReference type="Gene3D" id="3.10.110.10">
    <property type="entry name" value="Ubiquitin Conjugating Enzyme"/>
    <property type="match status" value="1"/>
</dbReference>
<sequence length="1357" mass="146756">MVGNENDDSHKRRRTEVDGAAPTEHDASLEAAVAASLAEAGGQNPFDALFTTAPPASSAPRVQTQPPPSLPSQQQGGLSAASLAQAFASIGQATHQPPAQHQSRRRRGSESRETREGSGVPVQAISSTPAACEWWREGEETDASPLEFADPTLALSALSSILAAPVAAAGVTPPANLPAGQPLQTMFTRGTALSDKVLDAVVKSRFMAGRLRGGGLCEELGGCHSRAVAAGDDPLPTRMRCMLAEYMLAQLEQDDGEDLYFEGGRKGGEFLDALGRGVISRRFLEDMLDITTSERRAGTWIEVMKRAFKGLADVPLDAVEGLVVPARALDALTDQPRLLRAFSHQLAVEACETSALASRSAESGTRCVMGAGMSRGSIAMLSRTSHGRGNKLLESSCDAPKVFTQLKRYPRCIRDREKYIEIVHRGAKTTHDVLHGVLLKVVKLKGEHMDGVLAWLSQCIKANERDKGAKTTHRSFAFGDAKVPTDNFLVSTAAVALRFARPIADGAEKLVDARLKDLVPLRHNWRHDWAADDTLARRPAVSNENGRVSTRPSAPPAFVSETFYLATRAFTHALIPVVRRYEEAMQVLHQRAIGGVSSAENGDVPKTAAEAIADNVDYNAYQDCASAALLDPELAGDACRFSLLTAHWLIQMARVLDEEKRKECFGLIPEDCVKSLAEWIVFILRHGKAEYLLNGKPDDVLSVQTLVRCACELLSKPALVRHPTVHAALVEMLQAMLIGERGYKGAAGSGVLGVRGSATHELLVTSVLSSAEAKSTLCPALIRAYSVMDAVEGLDVDRDKFDKFHTRDIIARLLEELWRTEECVQSVAELRNDDLFSDFAGCVLGDLMYVLQDSLDRLTHIAEMEKAKADETTWSALPAKVREEKEHFTQSQERTAAGFLRNAKKTLQLLNLLASSPAVAPAFVSPKVAGKAAHAVVHFLEVLLGPKCANLGVKDPKKYGFDPKQLVLAIVEFTVRLDGVAGGFAEALAGEDDYDAGVMERARDLLIQHTLGAALLPPKMFDIIAAVASLRGGGAATTPGKSAGDGDALGNVMSPGAAPQDPEAAAHALLAGLGPEPEGYDWEAAYKFGMESLGTFGEVDCGVPIRDFFSQFDKNSKDDDAGGVPSKAKQKKLARECAALFENQLPCEAGSSIFLRHDPDRFDRMRAVITGPGGTPYSGGCFVFDVYFPAGYPEKPPMVNLDTTGGGRVRFNPNLYADGKVCLSLLGTWHGGGMEEKWDAKTSSLYQVLVSIQGLILVDDPMFNEPGFDGIRGTAEGDMKSREHNEEIRLYTVRHAMIAHLKKPRAGVEKVLTEHFRLRKWTVMREVLSWCKEAGDPTVQKRMWGAARELSQLLAAL</sequence>
<evidence type="ECO:0000256" key="1">
    <source>
        <dbReference type="ARBA" id="ARBA00004123"/>
    </source>
</evidence>
<proteinExistence type="predicted"/>
<comment type="pathway">
    <text evidence="2">Protein modification; protein ubiquitination.</text>
</comment>
<reference evidence="8" key="1">
    <citation type="submission" date="2021-01" db="EMBL/GenBank/DDBJ databases">
        <authorList>
            <person name="Corre E."/>
            <person name="Pelletier E."/>
            <person name="Niang G."/>
            <person name="Scheremetjew M."/>
            <person name="Finn R."/>
            <person name="Kale V."/>
            <person name="Holt S."/>
            <person name="Cochrane G."/>
            <person name="Meng A."/>
            <person name="Brown T."/>
            <person name="Cohen L."/>
        </authorList>
    </citation>
    <scope>NUCLEOTIDE SEQUENCE</scope>
    <source>
        <strain evidence="8">CCMP1723</strain>
    </source>
</reference>
<dbReference type="GO" id="GO:0034450">
    <property type="term" value="F:ubiquitin-ubiquitin ligase activity"/>
    <property type="evidence" value="ECO:0007669"/>
    <property type="project" value="InterPro"/>
</dbReference>
<dbReference type="CDD" id="cd23810">
    <property type="entry name" value="UBCc_BIRC6"/>
    <property type="match status" value="1"/>
</dbReference>
<protein>
    <recommendedName>
        <fullName evidence="7">UBC core domain-containing protein</fullName>
    </recommendedName>
</protein>
<dbReference type="InterPro" id="IPR019474">
    <property type="entry name" value="Ub_conjug_fac_E4_core"/>
</dbReference>
<feature type="compositionally biased region" description="Polar residues" evidence="6">
    <location>
        <begin position="92"/>
        <end position="101"/>
    </location>
</feature>
<dbReference type="InterPro" id="IPR016135">
    <property type="entry name" value="UBQ-conjugating_enzyme/RWD"/>
</dbReference>
<dbReference type="PROSITE" id="PS50127">
    <property type="entry name" value="UBC_2"/>
    <property type="match status" value="1"/>
</dbReference>
<dbReference type="GO" id="GO:0006511">
    <property type="term" value="P:ubiquitin-dependent protein catabolic process"/>
    <property type="evidence" value="ECO:0007669"/>
    <property type="project" value="InterPro"/>
</dbReference>
<dbReference type="GO" id="GO:0036503">
    <property type="term" value="P:ERAD pathway"/>
    <property type="evidence" value="ECO:0007669"/>
    <property type="project" value="InterPro"/>
</dbReference>
<keyword evidence="5" id="KW-0539">Nucleus</keyword>
<dbReference type="GO" id="GO:0005737">
    <property type="term" value="C:cytoplasm"/>
    <property type="evidence" value="ECO:0007669"/>
    <property type="project" value="TreeGrafter"/>
</dbReference>
<evidence type="ECO:0000256" key="6">
    <source>
        <dbReference type="SAM" id="MobiDB-lite"/>
    </source>
</evidence>
<evidence type="ECO:0000256" key="2">
    <source>
        <dbReference type="ARBA" id="ARBA00004906"/>
    </source>
</evidence>
<feature type="region of interest" description="Disordered" evidence="6">
    <location>
        <begin position="92"/>
        <end position="123"/>
    </location>
</feature>
<name>A0A7S0NIA0_MICPS</name>
<dbReference type="Pfam" id="PF00179">
    <property type="entry name" value="UQ_con"/>
    <property type="match status" value="1"/>
</dbReference>
<dbReference type="EMBL" id="HBEQ01003850">
    <property type="protein sequence ID" value="CAD8515569.1"/>
    <property type="molecule type" value="Transcribed_RNA"/>
</dbReference>
<organism evidence="8">
    <name type="scientific">Micromonas pusilla</name>
    <name type="common">Picoplanktonic green alga</name>
    <name type="synonym">Chromulina pusilla</name>
    <dbReference type="NCBI Taxonomy" id="38833"/>
    <lineage>
        <taxon>Eukaryota</taxon>
        <taxon>Viridiplantae</taxon>
        <taxon>Chlorophyta</taxon>
        <taxon>Mamiellophyceae</taxon>
        <taxon>Mamiellales</taxon>
        <taxon>Mamiellaceae</taxon>
        <taxon>Micromonas</taxon>
    </lineage>
</organism>
<dbReference type="InterPro" id="IPR045132">
    <property type="entry name" value="UBE4"/>
</dbReference>
<dbReference type="GO" id="GO:0005634">
    <property type="term" value="C:nucleus"/>
    <property type="evidence" value="ECO:0007669"/>
    <property type="project" value="UniProtKB-SubCell"/>
</dbReference>